<evidence type="ECO:0000256" key="2">
    <source>
        <dbReference type="ARBA" id="ARBA00022833"/>
    </source>
</evidence>
<feature type="compositionally biased region" description="Low complexity" evidence="7">
    <location>
        <begin position="323"/>
        <end position="375"/>
    </location>
</feature>
<dbReference type="PANTHER" id="PTHR47659">
    <property type="entry name" value="ZN(II)2CYS6 TRANSCRIPTION FACTOR (EUROFUNG)-RELATED"/>
    <property type="match status" value="1"/>
</dbReference>
<feature type="region of interest" description="Disordered" evidence="7">
    <location>
        <begin position="162"/>
        <end position="488"/>
    </location>
</feature>
<protein>
    <recommendedName>
        <fullName evidence="8">Zn(2)-C6 fungal-type domain-containing protein</fullName>
    </recommendedName>
</protein>
<dbReference type="GO" id="GO:0000981">
    <property type="term" value="F:DNA-binding transcription factor activity, RNA polymerase II-specific"/>
    <property type="evidence" value="ECO:0007669"/>
    <property type="project" value="InterPro"/>
</dbReference>
<evidence type="ECO:0000313" key="9">
    <source>
        <dbReference type="EMBL" id="GJJ14945.1"/>
    </source>
</evidence>
<feature type="region of interest" description="Disordered" evidence="7">
    <location>
        <begin position="1"/>
        <end position="80"/>
    </location>
</feature>
<feature type="compositionally biased region" description="Polar residues" evidence="7">
    <location>
        <begin position="478"/>
        <end position="488"/>
    </location>
</feature>
<evidence type="ECO:0000256" key="1">
    <source>
        <dbReference type="ARBA" id="ARBA00022723"/>
    </source>
</evidence>
<feature type="compositionally biased region" description="Pro residues" evidence="7">
    <location>
        <begin position="304"/>
        <end position="322"/>
    </location>
</feature>
<dbReference type="GO" id="GO:0008270">
    <property type="term" value="F:zinc ion binding"/>
    <property type="evidence" value="ECO:0007669"/>
    <property type="project" value="InterPro"/>
</dbReference>
<dbReference type="PANTHER" id="PTHR47659:SF7">
    <property type="entry name" value="FUNGAL TRANSCRIPTIONAL REGULATORY PROTEIN, N-TERMINAL DOMAIN-CONTAINING PROTEIN"/>
    <property type="match status" value="1"/>
</dbReference>
<feature type="domain" description="Zn(2)-C6 fungal-type" evidence="8">
    <location>
        <begin position="127"/>
        <end position="156"/>
    </location>
</feature>
<keyword evidence="4" id="KW-0238">DNA-binding</keyword>
<dbReference type="CDD" id="cd00067">
    <property type="entry name" value="GAL4"/>
    <property type="match status" value="1"/>
</dbReference>
<feature type="compositionally biased region" description="Pro residues" evidence="7">
    <location>
        <begin position="207"/>
        <end position="222"/>
    </location>
</feature>
<evidence type="ECO:0000259" key="8">
    <source>
        <dbReference type="PROSITE" id="PS50048"/>
    </source>
</evidence>
<dbReference type="SMART" id="SM00066">
    <property type="entry name" value="GAL4"/>
    <property type="match status" value="1"/>
</dbReference>
<dbReference type="InterPro" id="IPR001138">
    <property type="entry name" value="Zn2Cys6_DnaBD"/>
</dbReference>
<feature type="compositionally biased region" description="Basic residues" evidence="7">
    <location>
        <begin position="162"/>
        <end position="177"/>
    </location>
</feature>
<evidence type="ECO:0000313" key="10">
    <source>
        <dbReference type="Proteomes" id="UP001050691"/>
    </source>
</evidence>
<feature type="compositionally biased region" description="Pro residues" evidence="7">
    <location>
        <begin position="276"/>
        <end position="296"/>
    </location>
</feature>
<sequence>MTEIDVKSPQQNPSDQPKQPDSTNQDHDPSHFAPQGPSGQPFPPPNFAFYTYPPSHPPPPPADGTNPDSNASPTGNGEPIPYPPGMYPYVYHQPPPPGFIGYMPVSMSGMPIPSAIIKPKRKQVKMACTNCAAACKRCDINRPCERCIKYGLSDSCHDGVRKERKKGFKRGPYNKRKRQEEREVQDWEGGSQANPNAEWTPGSATAPFPPPPQAPFPPPPEGYYPAFYALGPPPPGPGPHLVAVPHNGAPGEHPDGQPDGTVDPNQHNGENGQPPHGQPPFPPHPPFVYPHLPPGAYPHFGYPFPGPPQQPPSQQQPPPLQQSPPEQQQSHTTTVSQQGQALENAQEQAQQDQISPALTQSQAPQSLQQPPNNNNTSTIVITSKKARASTGEEVLKEDDDDEDEDPPTPPKKKRGRRPSDGDWPGATNKRKPKAENGGPARRSTRRAQVPSTQEEDLVAELQSEHTQITETITDQDIVGSSENPVVQR</sequence>
<dbReference type="AlphaFoldDB" id="A0AAV5AQ51"/>
<proteinExistence type="predicted"/>
<keyword evidence="5" id="KW-0804">Transcription</keyword>
<comment type="caution">
    <text evidence="9">The sequence shown here is derived from an EMBL/GenBank/DDBJ whole genome shotgun (WGS) entry which is preliminary data.</text>
</comment>
<keyword evidence="10" id="KW-1185">Reference proteome</keyword>
<dbReference type="Proteomes" id="UP001050691">
    <property type="component" value="Unassembled WGS sequence"/>
</dbReference>
<gene>
    <name evidence="9" type="ORF">Clacol_009215</name>
</gene>
<keyword evidence="3" id="KW-0805">Transcription regulation</keyword>
<dbReference type="PROSITE" id="PS50048">
    <property type="entry name" value="ZN2_CY6_FUNGAL_2"/>
    <property type="match status" value="1"/>
</dbReference>
<keyword evidence="1" id="KW-0479">Metal-binding</keyword>
<dbReference type="InterPro" id="IPR050335">
    <property type="entry name" value="ERT1_acuK_gluconeogen_tf"/>
</dbReference>
<dbReference type="EMBL" id="BPWL01000010">
    <property type="protein sequence ID" value="GJJ14945.1"/>
    <property type="molecule type" value="Genomic_DNA"/>
</dbReference>
<keyword evidence="2" id="KW-0862">Zinc</keyword>
<evidence type="ECO:0000256" key="7">
    <source>
        <dbReference type="SAM" id="MobiDB-lite"/>
    </source>
</evidence>
<organism evidence="9 10">
    <name type="scientific">Clathrus columnatus</name>
    <dbReference type="NCBI Taxonomy" id="1419009"/>
    <lineage>
        <taxon>Eukaryota</taxon>
        <taxon>Fungi</taxon>
        <taxon>Dikarya</taxon>
        <taxon>Basidiomycota</taxon>
        <taxon>Agaricomycotina</taxon>
        <taxon>Agaricomycetes</taxon>
        <taxon>Phallomycetidae</taxon>
        <taxon>Phallales</taxon>
        <taxon>Clathraceae</taxon>
        <taxon>Clathrus</taxon>
    </lineage>
</organism>
<evidence type="ECO:0000256" key="3">
    <source>
        <dbReference type="ARBA" id="ARBA00023015"/>
    </source>
</evidence>
<reference evidence="9" key="1">
    <citation type="submission" date="2021-10" db="EMBL/GenBank/DDBJ databases">
        <title>De novo Genome Assembly of Clathrus columnatus (Basidiomycota, Fungi) Using Illumina and Nanopore Sequence Data.</title>
        <authorList>
            <person name="Ogiso-Tanaka E."/>
            <person name="Itagaki H."/>
            <person name="Hosoya T."/>
            <person name="Hosaka K."/>
        </authorList>
    </citation>
    <scope>NUCLEOTIDE SEQUENCE</scope>
    <source>
        <strain evidence="9">MO-923</strain>
    </source>
</reference>
<feature type="compositionally biased region" description="Acidic residues" evidence="7">
    <location>
        <begin position="395"/>
        <end position="406"/>
    </location>
</feature>
<dbReference type="GO" id="GO:0003677">
    <property type="term" value="F:DNA binding"/>
    <property type="evidence" value="ECO:0007669"/>
    <property type="project" value="UniProtKB-KW"/>
</dbReference>
<feature type="compositionally biased region" description="Polar residues" evidence="7">
    <location>
        <begin position="66"/>
        <end position="75"/>
    </location>
</feature>
<feature type="compositionally biased region" description="Low complexity" evidence="7">
    <location>
        <begin position="466"/>
        <end position="477"/>
    </location>
</feature>
<evidence type="ECO:0000256" key="4">
    <source>
        <dbReference type="ARBA" id="ARBA00023125"/>
    </source>
</evidence>
<name>A0AAV5AQ51_9AGAM</name>
<keyword evidence="6" id="KW-0539">Nucleus</keyword>
<accession>A0AAV5AQ51</accession>
<feature type="compositionally biased region" description="Polar residues" evidence="7">
    <location>
        <begin position="8"/>
        <end position="23"/>
    </location>
</feature>
<evidence type="ECO:0000256" key="5">
    <source>
        <dbReference type="ARBA" id="ARBA00023163"/>
    </source>
</evidence>
<evidence type="ECO:0000256" key="6">
    <source>
        <dbReference type="ARBA" id="ARBA00023242"/>
    </source>
</evidence>